<evidence type="ECO:0000313" key="2">
    <source>
        <dbReference type="Proteomes" id="UP000000663"/>
    </source>
</evidence>
<protein>
    <submittedName>
        <fullName evidence="1">Uncharacterized protein</fullName>
    </submittedName>
</protein>
<dbReference type="AlphaFoldDB" id="Q0W2T9"/>
<dbReference type="eggNOG" id="arCOG06693">
    <property type="taxonomic scope" value="Archaea"/>
</dbReference>
<organism evidence="1 2">
    <name type="scientific">Methanocella arvoryzae (strain DSM 22066 / NBRC 105507 / MRE50)</name>
    <dbReference type="NCBI Taxonomy" id="351160"/>
    <lineage>
        <taxon>Archaea</taxon>
        <taxon>Methanobacteriati</taxon>
        <taxon>Methanobacteriota</taxon>
        <taxon>Stenosarchaea group</taxon>
        <taxon>Methanomicrobia</taxon>
        <taxon>Methanocellales</taxon>
        <taxon>Methanocellaceae</taxon>
        <taxon>Methanocella</taxon>
    </lineage>
</organism>
<proteinExistence type="predicted"/>
<dbReference type="KEGG" id="rci:RCIX2181"/>
<dbReference type="Proteomes" id="UP000000663">
    <property type="component" value="Chromosome"/>
</dbReference>
<dbReference type="PATRIC" id="fig|351160.9.peg.981"/>
<sequence>MIHGLYMGSGNMPEDISGKVANLRVQFESIVRSIVDQEKDRYIFRILSNSSYLEIIDKNNLYIAVQPHPGACSVESILEPDKVLSGDLVSFKARSEYGFSDPIVITFPKILIDQSAEERKSDLEYIANLYINYEKIRMEKIESMIKINPIFGPASYNLNEKMVFVLMPFKDDLTKIYESVIKPTVEKKGLLCRRADELKTNSVIIQDIWKAICEARIVIADLTYLNANVFYELGIAHTIGKDTILVIQPQTMENLKFPFDLSHIRRIEYENSIPGAGVLEKNLSDVIDSILKPTVT</sequence>
<evidence type="ECO:0000313" key="1">
    <source>
        <dbReference type="EMBL" id="CAJ37304.1"/>
    </source>
</evidence>
<keyword evidence="2" id="KW-1185">Reference proteome</keyword>
<reference evidence="1 2" key="1">
    <citation type="journal article" date="2006" name="Science">
        <title>Genome of rice cluster I archaea -- the key methane producers in the rice rhizosphere.</title>
        <authorList>
            <person name="Erkel C."/>
            <person name="Kube M."/>
            <person name="Reinhardt R."/>
            <person name="Liesack W."/>
        </authorList>
    </citation>
    <scope>NUCLEOTIDE SEQUENCE [LARGE SCALE GENOMIC DNA]</scope>
    <source>
        <strain evidence="2">DSM 22066 / NBRC 105507 / MRE50</strain>
    </source>
</reference>
<accession>Q0W2T9</accession>
<name>Q0W2T9_METAR</name>
<dbReference type="Gene3D" id="3.40.50.450">
    <property type="match status" value="1"/>
</dbReference>
<gene>
    <name evidence="1" type="ORF">RCIX2181</name>
</gene>
<dbReference type="EMBL" id="AM114193">
    <property type="protein sequence ID" value="CAJ37304.1"/>
    <property type="molecule type" value="Genomic_DNA"/>
</dbReference>